<keyword evidence="6" id="KW-0411">Iron-sulfur</keyword>
<dbReference type="InterPro" id="IPR013785">
    <property type="entry name" value="Aldolase_TIM"/>
</dbReference>
<organism evidence="8 9">
    <name type="scientific">Candidatus Eisenbergiella pullistercoris</name>
    <dbReference type="NCBI Taxonomy" id="2838555"/>
    <lineage>
        <taxon>Bacteria</taxon>
        <taxon>Bacillati</taxon>
        <taxon>Bacillota</taxon>
        <taxon>Clostridia</taxon>
        <taxon>Lachnospirales</taxon>
        <taxon>Lachnospiraceae</taxon>
        <taxon>Eisenbergiella</taxon>
    </lineage>
</organism>
<evidence type="ECO:0000256" key="6">
    <source>
        <dbReference type="ARBA" id="ARBA00023014"/>
    </source>
</evidence>
<dbReference type="SUPFAM" id="SSF102114">
    <property type="entry name" value="Radical SAM enzymes"/>
    <property type="match status" value="1"/>
</dbReference>
<evidence type="ECO:0000256" key="1">
    <source>
        <dbReference type="ARBA" id="ARBA00001966"/>
    </source>
</evidence>
<dbReference type="InterPro" id="IPR058240">
    <property type="entry name" value="rSAM_sf"/>
</dbReference>
<evidence type="ECO:0000313" key="9">
    <source>
        <dbReference type="Proteomes" id="UP000824007"/>
    </source>
</evidence>
<dbReference type="InterPro" id="IPR007197">
    <property type="entry name" value="rSAM"/>
</dbReference>
<keyword evidence="4" id="KW-0479">Metal-binding</keyword>
<dbReference type="InterPro" id="IPR034457">
    <property type="entry name" value="Organic_radical-activating"/>
</dbReference>
<gene>
    <name evidence="8" type="ORF">H9831_06480</name>
</gene>
<reference evidence="8" key="1">
    <citation type="journal article" date="2021" name="PeerJ">
        <title>Extensive microbial diversity within the chicken gut microbiome revealed by metagenomics and culture.</title>
        <authorList>
            <person name="Gilroy R."/>
            <person name="Ravi A."/>
            <person name="Getino M."/>
            <person name="Pursley I."/>
            <person name="Horton D.L."/>
            <person name="Alikhan N.F."/>
            <person name="Baker D."/>
            <person name="Gharbi K."/>
            <person name="Hall N."/>
            <person name="Watson M."/>
            <person name="Adriaenssens E.M."/>
            <person name="Foster-Nyarko E."/>
            <person name="Jarju S."/>
            <person name="Secka A."/>
            <person name="Antonio M."/>
            <person name="Oren A."/>
            <person name="Chaudhuri R.R."/>
            <person name="La Ragione R."/>
            <person name="Hildebrand F."/>
            <person name="Pallen M.J."/>
        </authorList>
    </citation>
    <scope>NUCLEOTIDE SEQUENCE</scope>
    <source>
        <strain evidence="8">ChiSxjej3B15-24422</strain>
    </source>
</reference>
<dbReference type="PANTHER" id="PTHR30352:SF5">
    <property type="entry name" value="PYRUVATE FORMATE-LYASE 1-ACTIVATING ENZYME"/>
    <property type="match status" value="1"/>
</dbReference>
<reference evidence="8" key="2">
    <citation type="submission" date="2021-04" db="EMBL/GenBank/DDBJ databases">
        <authorList>
            <person name="Gilroy R."/>
        </authorList>
    </citation>
    <scope>NUCLEOTIDE SEQUENCE</scope>
    <source>
        <strain evidence="8">ChiSxjej3B15-24422</strain>
    </source>
</reference>
<sequence length="231" mass="25554">MQICGFNKTTLLDYPGHVAATVFTGCCNFRCPFCQNGDLVLHPGQLPALDEEEIFRVLKKRRGVLTGVCVTGGEPTLQPDLAVFLKKIKDLGYLVKLDTNGYLPDVVEGLVREGLLDYIAMDIKSSPEHYADAAGFPGLRMEPVFRSVSFLRGCGLPFEFRTTVVKGLHDAEDFRSIGRWLAGPQPYFLQSYQESAGVISPVFEAFSKEELEGFRSLLLPFLPNASLRGVD</sequence>
<dbReference type="SFLD" id="SFLDS00029">
    <property type="entry name" value="Radical_SAM"/>
    <property type="match status" value="1"/>
</dbReference>
<proteinExistence type="predicted"/>
<feature type="domain" description="Radical SAM core" evidence="7">
    <location>
        <begin position="12"/>
        <end position="224"/>
    </location>
</feature>
<dbReference type="GO" id="GO:0003824">
    <property type="term" value="F:catalytic activity"/>
    <property type="evidence" value="ECO:0007669"/>
    <property type="project" value="InterPro"/>
</dbReference>
<dbReference type="PANTHER" id="PTHR30352">
    <property type="entry name" value="PYRUVATE FORMATE-LYASE-ACTIVATING ENZYME"/>
    <property type="match status" value="1"/>
</dbReference>
<dbReference type="InterPro" id="IPR012840">
    <property type="entry name" value="NrdG2"/>
</dbReference>
<accession>A0A9D1YQC6</accession>
<comment type="cofactor">
    <cofactor evidence="1">
        <name>[4Fe-4S] cluster</name>
        <dbReference type="ChEBI" id="CHEBI:49883"/>
    </cofactor>
</comment>
<evidence type="ECO:0000256" key="4">
    <source>
        <dbReference type="ARBA" id="ARBA00022723"/>
    </source>
</evidence>
<dbReference type="GO" id="GO:0046872">
    <property type="term" value="F:metal ion binding"/>
    <property type="evidence" value="ECO:0007669"/>
    <property type="project" value="UniProtKB-KW"/>
</dbReference>
<comment type="caution">
    <text evidence="8">The sequence shown here is derived from an EMBL/GenBank/DDBJ whole genome shotgun (WGS) entry which is preliminary data.</text>
</comment>
<evidence type="ECO:0000256" key="2">
    <source>
        <dbReference type="ARBA" id="ARBA00022485"/>
    </source>
</evidence>
<dbReference type="AlphaFoldDB" id="A0A9D1YQC6"/>
<evidence type="ECO:0000256" key="5">
    <source>
        <dbReference type="ARBA" id="ARBA00023004"/>
    </source>
</evidence>
<dbReference type="Gene3D" id="3.20.20.70">
    <property type="entry name" value="Aldolase class I"/>
    <property type="match status" value="1"/>
</dbReference>
<dbReference type="PROSITE" id="PS51918">
    <property type="entry name" value="RADICAL_SAM"/>
    <property type="match status" value="1"/>
</dbReference>
<dbReference type="CDD" id="cd01335">
    <property type="entry name" value="Radical_SAM"/>
    <property type="match status" value="1"/>
</dbReference>
<protein>
    <submittedName>
        <fullName evidence="8">Anaerobic ribonucleoside-triphosphate reductase activating protein</fullName>
    </submittedName>
</protein>
<evidence type="ECO:0000259" key="7">
    <source>
        <dbReference type="PROSITE" id="PS51918"/>
    </source>
</evidence>
<keyword evidence="3" id="KW-0949">S-adenosyl-L-methionine</keyword>
<evidence type="ECO:0000313" key="8">
    <source>
        <dbReference type="EMBL" id="HIY60306.1"/>
    </source>
</evidence>
<dbReference type="NCBIfam" id="TIGR02495">
    <property type="entry name" value="NrdG2"/>
    <property type="match status" value="1"/>
</dbReference>
<dbReference type="Pfam" id="PF04055">
    <property type="entry name" value="Radical_SAM"/>
    <property type="match status" value="1"/>
</dbReference>
<keyword evidence="5" id="KW-0408">Iron</keyword>
<dbReference type="GO" id="GO:0051539">
    <property type="term" value="F:4 iron, 4 sulfur cluster binding"/>
    <property type="evidence" value="ECO:0007669"/>
    <property type="project" value="UniProtKB-KW"/>
</dbReference>
<dbReference type="Proteomes" id="UP000824007">
    <property type="component" value="Unassembled WGS sequence"/>
</dbReference>
<name>A0A9D1YQC6_9FIRM</name>
<keyword evidence="2" id="KW-0004">4Fe-4S</keyword>
<dbReference type="EMBL" id="DXDD01000083">
    <property type="protein sequence ID" value="HIY60306.1"/>
    <property type="molecule type" value="Genomic_DNA"/>
</dbReference>
<evidence type="ECO:0000256" key="3">
    <source>
        <dbReference type="ARBA" id="ARBA00022691"/>
    </source>
</evidence>
<dbReference type="SFLD" id="SFLDG01094">
    <property type="entry name" value="Uncharacterised_Radical_SAM_Su"/>
    <property type="match status" value="1"/>
</dbReference>